<comment type="similarity">
    <text evidence="2">Belongs to the bacterial solute-binding protein 8 family.</text>
</comment>
<dbReference type="InterPro" id="IPR051313">
    <property type="entry name" value="Bact_iron-sidero_bind"/>
</dbReference>
<name>A0A841E231_9ACTN</name>
<dbReference type="Pfam" id="PF01497">
    <property type="entry name" value="Peripla_BP_2"/>
    <property type="match status" value="1"/>
</dbReference>
<dbReference type="PANTHER" id="PTHR30532:SF1">
    <property type="entry name" value="IRON(3+)-HYDROXAMATE-BINDING PROTEIN FHUD"/>
    <property type="match status" value="1"/>
</dbReference>
<comment type="caution">
    <text evidence="6">The sequence shown here is derived from an EMBL/GenBank/DDBJ whole genome shotgun (WGS) entry which is preliminary data.</text>
</comment>
<dbReference type="GO" id="GO:1901678">
    <property type="term" value="P:iron coordination entity transport"/>
    <property type="evidence" value="ECO:0007669"/>
    <property type="project" value="UniProtKB-ARBA"/>
</dbReference>
<accession>A0A841E231</accession>
<evidence type="ECO:0000313" key="6">
    <source>
        <dbReference type="EMBL" id="MBB5997867.1"/>
    </source>
</evidence>
<dbReference type="Proteomes" id="UP000578077">
    <property type="component" value="Unassembled WGS sequence"/>
</dbReference>
<dbReference type="CDD" id="cd01146">
    <property type="entry name" value="FhuD"/>
    <property type="match status" value="1"/>
</dbReference>
<dbReference type="InterPro" id="IPR002491">
    <property type="entry name" value="ABC_transptr_periplasmic_BD"/>
</dbReference>
<evidence type="ECO:0000256" key="4">
    <source>
        <dbReference type="ARBA" id="ARBA00022729"/>
    </source>
</evidence>
<evidence type="ECO:0000256" key="1">
    <source>
        <dbReference type="ARBA" id="ARBA00004196"/>
    </source>
</evidence>
<gene>
    <name evidence="6" type="ORF">HNR25_001618</name>
</gene>
<organism evidence="6 7">
    <name type="scientific">Streptomonospora salina</name>
    <dbReference type="NCBI Taxonomy" id="104205"/>
    <lineage>
        <taxon>Bacteria</taxon>
        <taxon>Bacillati</taxon>
        <taxon>Actinomycetota</taxon>
        <taxon>Actinomycetes</taxon>
        <taxon>Streptosporangiales</taxon>
        <taxon>Nocardiopsidaceae</taxon>
        <taxon>Streptomonospora</taxon>
    </lineage>
</organism>
<protein>
    <submittedName>
        <fullName evidence="6">Iron complex transport system substrate-binding protein</fullName>
    </submittedName>
</protein>
<dbReference type="AlphaFoldDB" id="A0A841E231"/>
<dbReference type="PANTHER" id="PTHR30532">
    <property type="entry name" value="IRON III DICITRATE-BINDING PERIPLASMIC PROTEIN"/>
    <property type="match status" value="1"/>
</dbReference>
<keyword evidence="7" id="KW-1185">Reference proteome</keyword>
<evidence type="ECO:0000259" key="5">
    <source>
        <dbReference type="PROSITE" id="PS50983"/>
    </source>
</evidence>
<sequence>MNSKGTLMAPTARLRTPARTLATASAAAVVALLTACGTDTGGADDASGDSGGSGGFPATVEHAMGETTIESAPESVVVLDTSYLDSAIGLEMDVIGRTAYSDGEGLRDYLGEQGGTYAGDAETVGTLESPDLAKIAELQPDLILSAKVRHEEVYDQLAEIAPTVFSETTGATWKQNHLLVGEAAGKRDTARSQIADFEERAADLGAAVAEENGGQAPTMTLARFAGEPTVRLYGPDSFPGIVQQDVGLPRPDDAPMPEEGGIAANLSPERILDLDADHIMVSTWDDGTGESAEKAERFTGNPLWDQLEGEKHTVADDVWLSSVSLQGAHTMLDDIAGVFGVEAPR</sequence>
<dbReference type="SUPFAM" id="SSF53807">
    <property type="entry name" value="Helical backbone' metal receptor"/>
    <property type="match status" value="1"/>
</dbReference>
<dbReference type="EMBL" id="JACHLY010000001">
    <property type="protein sequence ID" value="MBB5997867.1"/>
    <property type="molecule type" value="Genomic_DNA"/>
</dbReference>
<dbReference type="RefSeq" id="WP_312862410.1">
    <property type="nucleotide sequence ID" value="NZ_BAABKT010000023.1"/>
</dbReference>
<dbReference type="Gene3D" id="3.40.50.1980">
    <property type="entry name" value="Nitrogenase molybdenum iron protein domain"/>
    <property type="match status" value="2"/>
</dbReference>
<reference evidence="6 7" key="1">
    <citation type="submission" date="2020-08" db="EMBL/GenBank/DDBJ databases">
        <title>Sequencing the genomes of 1000 actinobacteria strains.</title>
        <authorList>
            <person name="Klenk H.-P."/>
        </authorList>
    </citation>
    <scope>NUCLEOTIDE SEQUENCE [LARGE SCALE GENOMIC DNA]</scope>
    <source>
        <strain evidence="6 7">DSM 44593</strain>
    </source>
</reference>
<dbReference type="PROSITE" id="PS50983">
    <property type="entry name" value="FE_B12_PBP"/>
    <property type="match status" value="1"/>
</dbReference>
<keyword evidence="3" id="KW-0813">Transport</keyword>
<comment type="subcellular location">
    <subcellularLocation>
        <location evidence="1">Cell envelope</location>
    </subcellularLocation>
</comment>
<evidence type="ECO:0000313" key="7">
    <source>
        <dbReference type="Proteomes" id="UP000578077"/>
    </source>
</evidence>
<evidence type="ECO:0000256" key="2">
    <source>
        <dbReference type="ARBA" id="ARBA00008814"/>
    </source>
</evidence>
<proteinExistence type="inferred from homology"/>
<feature type="domain" description="Fe/B12 periplasmic-binding" evidence="5">
    <location>
        <begin position="75"/>
        <end position="343"/>
    </location>
</feature>
<evidence type="ECO:0000256" key="3">
    <source>
        <dbReference type="ARBA" id="ARBA00022448"/>
    </source>
</evidence>
<dbReference type="GO" id="GO:0030288">
    <property type="term" value="C:outer membrane-bounded periplasmic space"/>
    <property type="evidence" value="ECO:0007669"/>
    <property type="project" value="TreeGrafter"/>
</dbReference>
<keyword evidence="4" id="KW-0732">Signal</keyword>